<gene>
    <name evidence="2" type="ordered locus">CVAR_0879</name>
</gene>
<dbReference type="eggNOG" id="ENOG5031970">
    <property type="taxonomic scope" value="Bacteria"/>
</dbReference>
<proteinExistence type="predicted"/>
<keyword evidence="1" id="KW-0812">Transmembrane</keyword>
<dbReference type="Proteomes" id="UP000006659">
    <property type="component" value="Chromosome"/>
</dbReference>
<dbReference type="RefSeq" id="WP_014009419.1">
    <property type="nucleotide sequence ID" value="NC_015859.1"/>
</dbReference>
<protein>
    <submittedName>
        <fullName evidence="2">Putative secreted protein</fullName>
    </submittedName>
</protein>
<keyword evidence="1" id="KW-1133">Transmembrane helix</keyword>
<keyword evidence="1" id="KW-0472">Membrane</keyword>
<name>G0HC69_CORVD</name>
<evidence type="ECO:0000256" key="1">
    <source>
        <dbReference type="SAM" id="Phobius"/>
    </source>
</evidence>
<feature type="transmembrane region" description="Helical" evidence="1">
    <location>
        <begin position="41"/>
        <end position="60"/>
    </location>
</feature>
<sequence>MSEKKTQFKSSWWIRRASYLVIGVVGLIAAGFGLIDEGQLDALTASPLLATVVGFIAAAFTHQGSDSTVTADDVAKAAHASAQVDVTRQVQSAIDAAISALPTADPGKIGQAVVSAIRAEEKGEHDTATGAAANTEAITNYVYGR</sequence>
<accession>G0HC69</accession>
<organism evidence="2 3">
    <name type="scientific">Corynebacterium variabile (strain DSM 44702 / CIP 107183 / JCM 12073 / NCIMB 30131)</name>
    <name type="common">Corynebacterium mooreparkense</name>
    <dbReference type="NCBI Taxonomy" id="858619"/>
    <lineage>
        <taxon>Bacteria</taxon>
        <taxon>Bacillati</taxon>
        <taxon>Actinomycetota</taxon>
        <taxon>Actinomycetes</taxon>
        <taxon>Mycobacteriales</taxon>
        <taxon>Corynebacteriaceae</taxon>
        <taxon>Corynebacterium</taxon>
    </lineage>
</organism>
<dbReference type="AlphaFoldDB" id="G0HC69"/>
<dbReference type="KEGG" id="cva:CVAR_0879"/>
<reference evidence="2 3" key="1">
    <citation type="journal article" date="2011" name="BMC Genomics">
        <title>Complete genome sequence of Corynebacterium variabile DSM 44702 isolated from the surface of smear-ripened cheeses and insights into cheese ripening and flavor generation.</title>
        <authorList>
            <person name="Schroeder J."/>
            <person name="Maus I."/>
            <person name="Trost E."/>
            <person name="Tauch A."/>
        </authorList>
    </citation>
    <scope>NUCLEOTIDE SEQUENCE [LARGE SCALE GENOMIC DNA]</scope>
    <source>
        <strain evidence="3">DSM 44702 / JCM 12073 / NCIMB 30131</strain>
    </source>
</reference>
<evidence type="ECO:0000313" key="3">
    <source>
        <dbReference type="Proteomes" id="UP000006659"/>
    </source>
</evidence>
<dbReference type="EMBL" id="CP002917">
    <property type="protein sequence ID" value="AEK36231.1"/>
    <property type="molecule type" value="Genomic_DNA"/>
</dbReference>
<feature type="transmembrane region" description="Helical" evidence="1">
    <location>
        <begin position="12"/>
        <end position="35"/>
    </location>
</feature>
<dbReference type="HOGENOM" id="CLU_1783632_0_0_11"/>
<dbReference type="STRING" id="858619.CVAR_0879"/>
<evidence type="ECO:0000313" key="2">
    <source>
        <dbReference type="EMBL" id="AEK36231.1"/>
    </source>
</evidence>